<evidence type="ECO:0000256" key="1">
    <source>
        <dbReference type="SAM" id="MobiDB-lite"/>
    </source>
</evidence>
<dbReference type="Proteomes" id="UP000194469">
    <property type="component" value="Unassembled WGS sequence"/>
</dbReference>
<protein>
    <submittedName>
        <fullName evidence="2">Uncharacterized protein</fullName>
    </submittedName>
</protein>
<reference evidence="3" key="1">
    <citation type="submission" date="2017-04" db="EMBL/GenBank/DDBJ databases">
        <authorList>
            <person name="Varghese N."/>
            <person name="Submissions S."/>
        </authorList>
    </citation>
    <scope>NUCLEOTIDE SEQUENCE [LARGE SCALE GENOMIC DNA]</scope>
    <source>
        <strain evidence="3">UI2</strain>
    </source>
</reference>
<dbReference type="RefSeq" id="WP_165760551.1">
    <property type="nucleotide sequence ID" value="NZ_FXWL01000001.1"/>
</dbReference>
<feature type="region of interest" description="Disordered" evidence="1">
    <location>
        <begin position="18"/>
        <end position="45"/>
    </location>
</feature>
<name>A0A1Y6EUF0_9SPHN</name>
<organism evidence="2 3">
    <name type="scientific">Sphingopyxis terrae subsp. ummariensis</name>
    <dbReference type="NCBI Taxonomy" id="429001"/>
    <lineage>
        <taxon>Bacteria</taxon>
        <taxon>Pseudomonadati</taxon>
        <taxon>Pseudomonadota</taxon>
        <taxon>Alphaproteobacteria</taxon>
        <taxon>Sphingomonadales</taxon>
        <taxon>Sphingomonadaceae</taxon>
        <taxon>Sphingopyxis</taxon>
    </lineage>
</organism>
<sequence length="45" mass="5279">MTDKKKPPAPIPLCRFEELAERENRLREQAGKREKRPPHNGRVKA</sequence>
<proteinExistence type="predicted"/>
<feature type="compositionally biased region" description="Basic and acidic residues" evidence="1">
    <location>
        <begin position="18"/>
        <end position="32"/>
    </location>
</feature>
<keyword evidence="3" id="KW-1185">Reference proteome</keyword>
<dbReference type="GeneID" id="303003535"/>
<dbReference type="EMBL" id="FXWL01000001">
    <property type="protein sequence ID" value="SMQ64580.1"/>
    <property type="molecule type" value="Genomic_DNA"/>
</dbReference>
<feature type="compositionally biased region" description="Basic residues" evidence="1">
    <location>
        <begin position="33"/>
        <end position="45"/>
    </location>
</feature>
<accession>A0A1Y6EUF0</accession>
<dbReference type="AlphaFoldDB" id="A0A1Y6EUF0"/>
<gene>
    <name evidence="2" type="ORF">SAMN06295984_1047</name>
</gene>
<evidence type="ECO:0000313" key="2">
    <source>
        <dbReference type="EMBL" id="SMQ64580.1"/>
    </source>
</evidence>
<evidence type="ECO:0000313" key="3">
    <source>
        <dbReference type="Proteomes" id="UP000194469"/>
    </source>
</evidence>